<dbReference type="InterPro" id="IPR005646">
    <property type="entry name" value="FapA"/>
</dbReference>
<protein>
    <recommendedName>
        <fullName evidence="1">Flagellar Assembly Protein A N-terminal region domain-containing protein</fullName>
    </recommendedName>
</protein>
<evidence type="ECO:0000313" key="3">
    <source>
        <dbReference type="Proteomes" id="UP000030595"/>
    </source>
</evidence>
<dbReference type="Pfam" id="PF20250">
    <property type="entry name" value="FapA_N"/>
    <property type="match status" value="1"/>
</dbReference>
<dbReference type="InterPro" id="IPR046865">
    <property type="entry name" value="FapA_b_solenoid"/>
</dbReference>
<dbReference type="OrthoDB" id="1279at2"/>
<accession>A0A0A3J3G1</accession>
<dbReference type="RefSeq" id="WP_036173372.1">
    <property type="nucleotide sequence ID" value="NZ_AVCZ01000006.1"/>
</dbReference>
<feature type="domain" description="Flagellar Assembly Protein A N-terminal region" evidence="1">
    <location>
        <begin position="71"/>
        <end position="241"/>
    </location>
</feature>
<comment type="caution">
    <text evidence="2">The sequence shown here is derived from an EMBL/GenBank/DDBJ whole genome shotgun (WGS) entry which is preliminary data.</text>
</comment>
<dbReference type="EMBL" id="JPVQ01000006">
    <property type="protein sequence ID" value="KGR91466.1"/>
    <property type="molecule type" value="Genomic_DNA"/>
</dbReference>
<keyword evidence="3" id="KW-1185">Reference proteome</keyword>
<proteinExistence type="predicted"/>
<gene>
    <name evidence="2" type="ORF">CD30_05260</name>
</gene>
<name>A0A0A3J3G1_9BACL</name>
<dbReference type="Pfam" id="PF03961">
    <property type="entry name" value="FapA"/>
    <property type="match status" value="1"/>
</dbReference>
<dbReference type="AlphaFoldDB" id="A0A0A3J3G1"/>
<evidence type="ECO:0000313" key="2">
    <source>
        <dbReference type="EMBL" id="KGR91466.1"/>
    </source>
</evidence>
<evidence type="ECO:0000259" key="1">
    <source>
        <dbReference type="Pfam" id="PF20250"/>
    </source>
</evidence>
<dbReference type="InterPro" id="IPR046866">
    <property type="entry name" value="FapA_N"/>
</dbReference>
<dbReference type="PANTHER" id="PTHR38032">
    <property type="entry name" value="POLYMERASE-RELATED"/>
    <property type="match status" value="1"/>
</dbReference>
<dbReference type="eggNOG" id="COG1315">
    <property type="taxonomic scope" value="Bacteria"/>
</dbReference>
<dbReference type="PANTHER" id="PTHR38032:SF1">
    <property type="entry name" value="RNA-BINDING PROTEIN KHPB N-TERMINAL DOMAIN-CONTAINING PROTEIN"/>
    <property type="match status" value="1"/>
</dbReference>
<sequence>MILFANDLIEVIEENNKVYVKTNKLGFSLKEFDGILTKHPRIKLTNFALLKSVLTKETSKPVEIGTWLPNIEIEIAHNKMSASIIINETRESIKENIEKLGQDIKRLLAENKITHGILPIDLMKADTGKAIEIAKGTEPINGEDAIVKYLEIPERKPVIREDGKADYFDMNFIFEIKEGSWLGEKIPAQPGIPGTNVHGEPVPAPHGKDVPLKYDKKSAVEVEEEGKIVLKALNNGVLEERQGMISISRHLPINGDVGLETGNIQFDGSISIRGTVQNGYTVIASGDISIEHPEGVIGAKLIHSTGGDVYIRGGIFGLGETVVEAGKNIFVKHVNEANLIAGEEIVIGSYALGSNLYANTIKVDERKGKLIGGRAVAKDTIITAISGNRLERKTELIIESVSKKEKQEMIQEKASLLKALHEEIVQISSQLNAMNQYQNKMNDKQMTAFNHAKQLVEKKKNDAELVDEEIKKLMKEFHASAKEEIVVRKEAYPGTYIQIGKKSTTLSKMTNGTFRLENGELNA</sequence>
<organism evidence="2 3">
    <name type="scientific">Ureibacillus massiliensis 4400831 = CIP 108448 = CCUG 49529</name>
    <dbReference type="NCBI Taxonomy" id="1211035"/>
    <lineage>
        <taxon>Bacteria</taxon>
        <taxon>Bacillati</taxon>
        <taxon>Bacillota</taxon>
        <taxon>Bacilli</taxon>
        <taxon>Bacillales</taxon>
        <taxon>Caryophanaceae</taxon>
        <taxon>Ureibacillus</taxon>
    </lineage>
</organism>
<reference evidence="2 3" key="1">
    <citation type="submission" date="2014-02" db="EMBL/GenBank/DDBJ databases">
        <title>Draft genome sequence of Lysinibacillus massiliensis CCUG 49529.</title>
        <authorList>
            <person name="Zhang F."/>
            <person name="Wang G."/>
            <person name="Zhang L."/>
        </authorList>
    </citation>
    <scope>NUCLEOTIDE SEQUENCE [LARGE SCALE GENOMIC DNA]</scope>
    <source>
        <strain evidence="2 3">CCUG 49529</strain>
    </source>
</reference>
<dbReference type="Proteomes" id="UP000030595">
    <property type="component" value="Unassembled WGS sequence"/>
</dbReference>